<evidence type="ECO:0000259" key="1">
    <source>
        <dbReference type="PROSITE" id="PS51186"/>
    </source>
</evidence>
<accession>A0A840KEY8</accession>
<dbReference type="InterPro" id="IPR000182">
    <property type="entry name" value="GNAT_dom"/>
</dbReference>
<dbReference type="PROSITE" id="PS51186">
    <property type="entry name" value="GNAT"/>
    <property type="match status" value="1"/>
</dbReference>
<keyword evidence="3" id="KW-1185">Reference proteome</keyword>
<dbReference type="AlphaFoldDB" id="A0A840KEY8"/>
<dbReference type="Gene3D" id="3.40.630.30">
    <property type="match status" value="1"/>
</dbReference>
<sequence>MQLETERLILRKFEENDTERMFLLDSNPEVMKYIGIPPVNDIKESENIIKMIRQQYTDNGIGRLAVIEKESGLLIGWSGLKLLTQPINGYTHVYDLGYRFLPEFWGKGYAIESAKASLDFGFNELNADIIYAHAHSQNEGSNHILKKLGFEKTGEFTEPDGICFWYELVNTNYTSITKHE</sequence>
<dbReference type="PANTHER" id="PTHR43792:SF16">
    <property type="entry name" value="N-ACETYLTRANSFERASE DOMAIN-CONTAINING PROTEIN"/>
    <property type="match status" value="1"/>
</dbReference>
<evidence type="ECO:0000313" key="3">
    <source>
        <dbReference type="Proteomes" id="UP000592180"/>
    </source>
</evidence>
<dbReference type="InterPro" id="IPR051531">
    <property type="entry name" value="N-acetyltransferase"/>
</dbReference>
<dbReference type="Proteomes" id="UP000592180">
    <property type="component" value="Unassembled WGS sequence"/>
</dbReference>
<reference evidence="2 3" key="1">
    <citation type="submission" date="2020-08" db="EMBL/GenBank/DDBJ databases">
        <title>Functional genomics of gut bacteria from endangered species of beetles.</title>
        <authorList>
            <person name="Carlos-Shanley C."/>
        </authorList>
    </citation>
    <scope>NUCLEOTIDE SEQUENCE [LARGE SCALE GENOMIC DNA]</scope>
    <source>
        <strain evidence="2 3">S00151</strain>
    </source>
</reference>
<dbReference type="GO" id="GO:0016747">
    <property type="term" value="F:acyltransferase activity, transferring groups other than amino-acyl groups"/>
    <property type="evidence" value="ECO:0007669"/>
    <property type="project" value="InterPro"/>
</dbReference>
<dbReference type="PANTHER" id="PTHR43792">
    <property type="entry name" value="GNAT FAMILY, PUTATIVE (AFU_ORTHOLOGUE AFUA_3G00765)-RELATED-RELATED"/>
    <property type="match status" value="1"/>
</dbReference>
<organism evidence="2 3">
    <name type="scientific">Chryseobacterium defluvii</name>
    <dbReference type="NCBI Taxonomy" id="160396"/>
    <lineage>
        <taxon>Bacteria</taxon>
        <taxon>Pseudomonadati</taxon>
        <taxon>Bacteroidota</taxon>
        <taxon>Flavobacteriia</taxon>
        <taxon>Flavobacteriales</taxon>
        <taxon>Weeksellaceae</taxon>
        <taxon>Chryseobacterium group</taxon>
        <taxon>Chryseobacterium</taxon>
    </lineage>
</organism>
<dbReference type="SUPFAM" id="SSF55729">
    <property type="entry name" value="Acyl-CoA N-acyltransferases (Nat)"/>
    <property type="match status" value="1"/>
</dbReference>
<name>A0A840KEY8_9FLAO</name>
<gene>
    <name evidence="2" type="ORF">HNP38_001375</name>
</gene>
<comment type="caution">
    <text evidence="2">The sequence shown here is derived from an EMBL/GenBank/DDBJ whole genome shotgun (WGS) entry which is preliminary data.</text>
</comment>
<keyword evidence="2" id="KW-0808">Transferase</keyword>
<proteinExistence type="predicted"/>
<dbReference type="Pfam" id="PF13302">
    <property type="entry name" value="Acetyltransf_3"/>
    <property type="match status" value="1"/>
</dbReference>
<dbReference type="InterPro" id="IPR016181">
    <property type="entry name" value="Acyl_CoA_acyltransferase"/>
</dbReference>
<feature type="domain" description="N-acetyltransferase" evidence="1">
    <location>
        <begin position="8"/>
        <end position="171"/>
    </location>
</feature>
<evidence type="ECO:0000313" key="2">
    <source>
        <dbReference type="EMBL" id="MBB4806103.1"/>
    </source>
</evidence>
<protein>
    <submittedName>
        <fullName evidence="2">RimJ/RimL family protein N-acetyltransferase</fullName>
    </submittedName>
</protein>
<dbReference type="RefSeq" id="WP_184186470.1">
    <property type="nucleotide sequence ID" value="NZ_JACHLE010000001.1"/>
</dbReference>
<dbReference type="EMBL" id="JACHLE010000001">
    <property type="protein sequence ID" value="MBB4806103.1"/>
    <property type="molecule type" value="Genomic_DNA"/>
</dbReference>